<dbReference type="AlphaFoldDB" id="A0A8J3B9C3"/>
<gene>
    <name evidence="1" type="ORF">GCM10010123_18420</name>
</gene>
<dbReference type="RefSeq" id="WP_229783456.1">
    <property type="nucleotide sequence ID" value="NZ_BMQB01000003.1"/>
</dbReference>
<proteinExistence type="predicted"/>
<evidence type="ECO:0008006" key="3">
    <source>
        <dbReference type="Google" id="ProtNLM"/>
    </source>
</evidence>
<dbReference type="Proteomes" id="UP000649739">
    <property type="component" value="Unassembled WGS sequence"/>
</dbReference>
<dbReference type="Gene3D" id="2.160.20.10">
    <property type="entry name" value="Single-stranded right-handed beta-helix, Pectin lyase-like"/>
    <property type="match status" value="1"/>
</dbReference>
<dbReference type="SUPFAM" id="SSF51126">
    <property type="entry name" value="Pectin lyase-like"/>
    <property type="match status" value="1"/>
</dbReference>
<protein>
    <recommendedName>
        <fullName evidence="3">Right handed beta helix domain-containing protein</fullName>
    </recommendedName>
</protein>
<dbReference type="InterPro" id="IPR006626">
    <property type="entry name" value="PbH1"/>
</dbReference>
<evidence type="ECO:0000313" key="2">
    <source>
        <dbReference type="Proteomes" id="UP000649739"/>
    </source>
</evidence>
<dbReference type="SMART" id="SM00710">
    <property type="entry name" value="PbH1"/>
    <property type="match status" value="6"/>
</dbReference>
<dbReference type="InterPro" id="IPR011050">
    <property type="entry name" value="Pectin_lyase_fold/virulence"/>
</dbReference>
<reference evidence="1" key="2">
    <citation type="submission" date="2020-09" db="EMBL/GenBank/DDBJ databases">
        <authorList>
            <person name="Sun Q."/>
            <person name="Ohkuma M."/>
        </authorList>
    </citation>
    <scope>NUCLEOTIDE SEQUENCE</scope>
    <source>
        <strain evidence="1">JCM 3090</strain>
    </source>
</reference>
<organism evidence="1 2">
    <name type="scientific">Pilimelia anulata</name>
    <dbReference type="NCBI Taxonomy" id="53371"/>
    <lineage>
        <taxon>Bacteria</taxon>
        <taxon>Bacillati</taxon>
        <taxon>Actinomycetota</taxon>
        <taxon>Actinomycetes</taxon>
        <taxon>Micromonosporales</taxon>
        <taxon>Micromonosporaceae</taxon>
        <taxon>Pilimelia</taxon>
    </lineage>
</organism>
<comment type="caution">
    <text evidence="1">The sequence shown here is derived from an EMBL/GenBank/DDBJ whole genome shotgun (WGS) entry which is preliminary data.</text>
</comment>
<sequence length="364" mass="37317">MSTERVLTTRMPPLAVAGAVTIALAATAVAVLAVLRPPPNGAAAPPPPRPAVPLADAAAAPAVPPAVTCPTPTVRVRGANRLAAALDRVRPGTSIALADGVYGGRFTLRAGGTAAAPVYLCGGPRAVLDAGSRAAGEVLRLVDLAHVRLVGFTVRNGLRGLVLDGARRVVVQGLTVERTGETAIHLRRFASDNVVQGSTVRRAGLLRPYSGVGIRVGTPATHWCAVADCEPDAADRNVIQGNRVSATTAEAVEAHEGTTGGRIADNTFDGSRLAGTTADAWVDLKGNRWRVTDNRGRLSRGDGFQTHSPVDGWGTGNLFAGNAAQVDGPGWAFHFDPVLGNRVACDNTSTGARRGLANVACAAG</sequence>
<dbReference type="InterPro" id="IPR012334">
    <property type="entry name" value="Pectin_lyas_fold"/>
</dbReference>
<evidence type="ECO:0000313" key="1">
    <source>
        <dbReference type="EMBL" id="GGJ89172.1"/>
    </source>
</evidence>
<accession>A0A8J3B9C3</accession>
<reference evidence="1" key="1">
    <citation type="journal article" date="2014" name="Int. J. Syst. Evol. Microbiol.">
        <title>Complete genome sequence of Corynebacterium casei LMG S-19264T (=DSM 44701T), isolated from a smear-ripened cheese.</title>
        <authorList>
            <consortium name="US DOE Joint Genome Institute (JGI-PGF)"/>
            <person name="Walter F."/>
            <person name="Albersmeier A."/>
            <person name="Kalinowski J."/>
            <person name="Ruckert C."/>
        </authorList>
    </citation>
    <scope>NUCLEOTIDE SEQUENCE</scope>
    <source>
        <strain evidence="1">JCM 3090</strain>
    </source>
</reference>
<dbReference type="EMBL" id="BMQB01000003">
    <property type="protein sequence ID" value="GGJ89172.1"/>
    <property type="molecule type" value="Genomic_DNA"/>
</dbReference>
<name>A0A8J3B9C3_9ACTN</name>
<keyword evidence="2" id="KW-1185">Reference proteome</keyword>